<accession>A0ABS8HRT8</accession>
<proteinExistence type="predicted"/>
<reference evidence="1" key="1">
    <citation type="submission" date="2021-11" db="EMBL/GenBank/DDBJ databases">
        <title>Description of a new species Pelosinus isolated from the bottom sediments of Lake Baikal.</title>
        <authorList>
            <person name="Zakharyuk A."/>
        </authorList>
    </citation>
    <scope>NUCLEOTIDE SEQUENCE</scope>
    <source>
        <strain evidence="1">Bkl1</strain>
    </source>
</reference>
<organism evidence="1 2">
    <name type="scientific">Pelosinus baikalensis</name>
    <dbReference type="NCBI Taxonomy" id="2892015"/>
    <lineage>
        <taxon>Bacteria</taxon>
        <taxon>Bacillati</taxon>
        <taxon>Bacillota</taxon>
        <taxon>Negativicutes</taxon>
        <taxon>Selenomonadales</taxon>
        <taxon>Sporomusaceae</taxon>
        <taxon>Pelosinus</taxon>
    </lineage>
</organism>
<protein>
    <recommendedName>
        <fullName evidence="3">VCBS repeat-containing protein</fullName>
    </recommendedName>
</protein>
<dbReference type="InterPro" id="IPR028994">
    <property type="entry name" value="Integrin_alpha_N"/>
</dbReference>
<dbReference type="SUPFAM" id="SSF69318">
    <property type="entry name" value="Integrin alpha N-terminal domain"/>
    <property type="match status" value="1"/>
</dbReference>
<gene>
    <name evidence="1" type="ORF">LMF89_08110</name>
</gene>
<evidence type="ECO:0000313" key="1">
    <source>
        <dbReference type="EMBL" id="MCC5465326.1"/>
    </source>
</evidence>
<name>A0ABS8HRT8_9FIRM</name>
<sequence length="296" mass="32446">MYKDYHLTAVLTLGLMMAPLAGLVEANQIDYVSKPVYNHNGEIIGSTRGVNAVISRQWLPEGYQVLDVQEGDVNGDGVSDTVYLIGHKQEDSSYYVDSMKLIVENGADQKRTDVVLDKMGGYQAELLLRDFTGDKTVDALVTTASGGSGGWYYNQVVTLGDKPSILFGEKENNTGSISGQFLDGFKVEINGGVGSGVTMDVSDRTADYLRLGLYNEEGKLQKQIKLMVTPFGRLEPVDTNHDDIYELKGIQRISGAYNADGLANVETVLSYTGSFWQAQSVNLRINLHPKMLQSHT</sequence>
<dbReference type="EMBL" id="JAJHJB010000008">
    <property type="protein sequence ID" value="MCC5465326.1"/>
    <property type="molecule type" value="Genomic_DNA"/>
</dbReference>
<comment type="caution">
    <text evidence="1">The sequence shown here is derived from an EMBL/GenBank/DDBJ whole genome shotgun (WGS) entry which is preliminary data.</text>
</comment>
<evidence type="ECO:0000313" key="2">
    <source>
        <dbReference type="Proteomes" id="UP001165492"/>
    </source>
</evidence>
<keyword evidence="2" id="KW-1185">Reference proteome</keyword>
<dbReference type="RefSeq" id="WP_229534584.1">
    <property type="nucleotide sequence ID" value="NZ_JAJHJB010000008.1"/>
</dbReference>
<dbReference type="Proteomes" id="UP001165492">
    <property type="component" value="Unassembled WGS sequence"/>
</dbReference>
<evidence type="ECO:0008006" key="3">
    <source>
        <dbReference type="Google" id="ProtNLM"/>
    </source>
</evidence>